<gene>
    <name evidence="1" type="ORF">F9Z43_18650</name>
</gene>
<reference evidence="1 2" key="1">
    <citation type="submission" date="2019-10" db="EMBL/GenBank/DDBJ databases">
        <title>XDR Pseudomonas monteilii producing IMP-16 from LCR.</title>
        <authorList>
            <person name="Ballaben A."/>
            <person name="Doi Y."/>
        </authorList>
    </citation>
    <scope>NUCLEOTIDE SEQUENCE [LARGE SCALE GENOMIC DNA]</scope>
    <source>
        <strain evidence="1 2">597/14</strain>
    </source>
</reference>
<evidence type="ECO:0000313" key="1">
    <source>
        <dbReference type="EMBL" id="MVF51289.1"/>
    </source>
</evidence>
<evidence type="ECO:0000313" key="2">
    <source>
        <dbReference type="Proteomes" id="UP000440965"/>
    </source>
</evidence>
<proteinExistence type="predicted"/>
<protein>
    <submittedName>
        <fullName evidence="1">Uncharacterized protein</fullName>
    </submittedName>
</protein>
<dbReference type="AlphaFoldDB" id="A0A7X3JSV3"/>
<comment type="caution">
    <text evidence="1">The sequence shown here is derived from an EMBL/GenBank/DDBJ whole genome shotgun (WGS) entry which is preliminary data.</text>
</comment>
<sequence length="154" mass="17013">MLHSIKAGRYQATFSRSACAWLMVDGIGVEQWVAQHLDYEQAATLGLSLIWLLDEDEEKLAKRRFIPGEDGTSTLVPLLVCSDDMDFDCTVLMVEQVVADGVVTWARFGMSVSGGLEVGAQTRWMTGFQPVSFAVSDFQQALQDFETILVTPTT</sequence>
<dbReference type="RefSeq" id="WP_023048460.1">
    <property type="nucleotide sequence ID" value="NZ_JBFUNT010000004.1"/>
</dbReference>
<organism evidence="1 2">
    <name type="scientific">Pseudomonas monteilii</name>
    <dbReference type="NCBI Taxonomy" id="76759"/>
    <lineage>
        <taxon>Bacteria</taxon>
        <taxon>Pseudomonadati</taxon>
        <taxon>Pseudomonadota</taxon>
        <taxon>Gammaproteobacteria</taxon>
        <taxon>Pseudomonadales</taxon>
        <taxon>Pseudomonadaceae</taxon>
        <taxon>Pseudomonas</taxon>
    </lineage>
</organism>
<name>A0A7X3JSV3_9PSED</name>
<accession>A0A7X3JSV3</accession>
<dbReference type="Proteomes" id="UP000440965">
    <property type="component" value="Unassembled WGS sequence"/>
</dbReference>
<dbReference type="EMBL" id="WEIK01000017">
    <property type="protein sequence ID" value="MVF51289.1"/>
    <property type="molecule type" value="Genomic_DNA"/>
</dbReference>